<gene>
    <name evidence="1" type="ORF">SDC9_168483</name>
</gene>
<protein>
    <submittedName>
        <fullName evidence="1">Uncharacterized protein</fullName>
    </submittedName>
</protein>
<dbReference type="AlphaFoldDB" id="A0A645GAL0"/>
<sequence length="107" mass="11431">MASLEQLDVPRLGDLVGRVVGDVDAPSVVPRVVPPFGEGDDIVAINAILEKTAHLGVAVYPHVGGEQRMVVCVVGIVLCRILFRYKKVRGKVQDQAPVLGPEPSLQP</sequence>
<name>A0A645GAL0_9ZZZZ</name>
<accession>A0A645GAL0</accession>
<evidence type="ECO:0000313" key="1">
    <source>
        <dbReference type="EMBL" id="MPN21104.1"/>
    </source>
</evidence>
<proteinExistence type="predicted"/>
<reference evidence="1" key="1">
    <citation type="submission" date="2019-08" db="EMBL/GenBank/DDBJ databases">
        <authorList>
            <person name="Kucharzyk K."/>
            <person name="Murdoch R.W."/>
            <person name="Higgins S."/>
            <person name="Loffler F."/>
        </authorList>
    </citation>
    <scope>NUCLEOTIDE SEQUENCE</scope>
</reference>
<dbReference type="EMBL" id="VSSQ01069001">
    <property type="protein sequence ID" value="MPN21104.1"/>
    <property type="molecule type" value="Genomic_DNA"/>
</dbReference>
<organism evidence="1">
    <name type="scientific">bioreactor metagenome</name>
    <dbReference type="NCBI Taxonomy" id="1076179"/>
    <lineage>
        <taxon>unclassified sequences</taxon>
        <taxon>metagenomes</taxon>
        <taxon>ecological metagenomes</taxon>
    </lineage>
</organism>
<comment type="caution">
    <text evidence="1">The sequence shown here is derived from an EMBL/GenBank/DDBJ whole genome shotgun (WGS) entry which is preliminary data.</text>
</comment>